<evidence type="ECO:0000256" key="3">
    <source>
        <dbReference type="ARBA" id="ARBA00022490"/>
    </source>
</evidence>
<dbReference type="PATRIC" id="fig|673862.3.peg.905"/>
<keyword evidence="6" id="KW-1015">Disulfide bond</keyword>
<evidence type="ECO:0000256" key="2">
    <source>
        <dbReference type="ARBA" id="ARBA00009796"/>
    </source>
</evidence>
<dbReference type="GO" id="GO:0033554">
    <property type="term" value="P:cellular response to stress"/>
    <property type="evidence" value="ECO:0007669"/>
    <property type="project" value="TreeGrafter"/>
</dbReference>
<proteinExistence type="inferred from homology"/>
<dbReference type="PANTHER" id="PTHR10681:SF164">
    <property type="entry name" value="THIOREDOXIN PEROXIDASE 1"/>
    <property type="match status" value="1"/>
</dbReference>
<name>V6DHI6_9BACT</name>
<keyword evidence="5" id="KW-0560">Oxidoreductase</keyword>
<dbReference type="InterPro" id="IPR013766">
    <property type="entry name" value="Thioredoxin_domain"/>
</dbReference>
<accession>V6DHI6</accession>
<organism evidence="10 11">
    <name type="scientific">Candidatus Babela massiliensis</name>
    <dbReference type="NCBI Taxonomy" id="673862"/>
    <lineage>
        <taxon>Bacteria</taxon>
        <taxon>Candidatus Babelota</taxon>
        <taxon>Candidatus Babeliae</taxon>
        <taxon>Candidatus Babeliales</taxon>
        <taxon>Candidatus Babeliaceae</taxon>
        <taxon>Candidatus Babela</taxon>
    </lineage>
</organism>
<dbReference type="GO" id="GO:0042744">
    <property type="term" value="P:hydrogen peroxide catabolic process"/>
    <property type="evidence" value="ECO:0007669"/>
    <property type="project" value="TreeGrafter"/>
</dbReference>
<dbReference type="HOGENOM" id="CLU_042529_21_3_7"/>
<evidence type="ECO:0000313" key="10">
    <source>
        <dbReference type="EMBL" id="CDK31014.1"/>
    </source>
</evidence>
<dbReference type="Proteomes" id="UP000018769">
    <property type="component" value="Chromosome I"/>
</dbReference>
<dbReference type="PROSITE" id="PS51352">
    <property type="entry name" value="THIOREDOXIN_2"/>
    <property type="match status" value="1"/>
</dbReference>
<dbReference type="GO" id="GO:0008379">
    <property type="term" value="F:thioredoxin peroxidase activity"/>
    <property type="evidence" value="ECO:0007669"/>
    <property type="project" value="TreeGrafter"/>
</dbReference>
<evidence type="ECO:0000256" key="4">
    <source>
        <dbReference type="ARBA" id="ARBA00022559"/>
    </source>
</evidence>
<keyword evidence="4" id="KW-0575">Peroxidase</keyword>
<keyword evidence="11" id="KW-1185">Reference proteome</keyword>
<dbReference type="STRING" id="673862.BABL1_gene_725"/>
<dbReference type="RefSeq" id="WP_023792996.1">
    <property type="nucleotide sequence ID" value="NC_023003.1"/>
</dbReference>
<feature type="domain" description="Thioredoxin" evidence="9">
    <location>
        <begin position="1"/>
        <end position="159"/>
    </location>
</feature>
<dbReference type="InterPro" id="IPR019479">
    <property type="entry name" value="Peroxiredoxin_C"/>
</dbReference>
<dbReference type="eggNOG" id="COG0450">
    <property type="taxonomic scope" value="Bacteria"/>
</dbReference>
<dbReference type="InterPro" id="IPR024706">
    <property type="entry name" value="Peroxiredoxin_AhpC-typ"/>
</dbReference>
<evidence type="ECO:0000313" key="11">
    <source>
        <dbReference type="Proteomes" id="UP000018769"/>
    </source>
</evidence>
<dbReference type="GO" id="GO:0045454">
    <property type="term" value="P:cell redox homeostasis"/>
    <property type="evidence" value="ECO:0007669"/>
    <property type="project" value="TreeGrafter"/>
</dbReference>
<comment type="subcellular location">
    <subcellularLocation>
        <location evidence="1">Cytoplasm</location>
    </subcellularLocation>
</comment>
<comment type="similarity">
    <text evidence="2">Belongs to the peroxiredoxin family. AhpC/Prx1 subfamily.</text>
</comment>
<dbReference type="Gene3D" id="3.40.30.10">
    <property type="entry name" value="Glutaredoxin"/>
    <property type="match status" value="1"/>
</dbReference>
<dbReference type="InterPro" id="IPR036249">
    <property type="entry name" value="Thioredoxin-like_sf"/>
</dbReference>
<dbReference type="FunFam" id="3.40.30.10:FF:000002">
    <property type="entry name" value="Alkyl hydroperoxide reductase C"/>
    <property type="match status" value="1"/>
</dbReference>
<dbReference type="InterPro" id="IPR050217">
    <property type="entry name" value="Peroxiredoxin"/>
</dbReference>
<evidence type="ECO:0000259" key="9">
    <source>
        <dbReference type="PROSITE" id="PS51352"/>
    </source>
</evidence>
<dbReference type="KEGG" id="dpb:BABL1_gene_725"/>
<dbReference type="AlphaFoldDB" id="V6DHI6"/>
<dbReference type="OrthoDB" id="9812811at2"/>
<keyword evidence="3" id="KW-0963">Cytoplasm</keyword>
<reference evidence="10 11" key="1">
    <citation type="journal article" date="2015" name="Biol. Direct">
        <title>Babela massiliensis, a representative of a widespread bacterial phylum with unusual adaptations to parasitism in amoebae.</title>
        <authorList>
            <person name="Pagnier I."/>
            <person name="Yutin N."/>
            <person name="Croce O."/>
            <person name="Makarova K.S."/>
            <person name="Wolf Y.I."/>
            <person name="Benamar S."/>
            <person name="Raoult D."/>
            <person name="Koonin E.V."/>
            <person name="La Scola B."/>
        </authorList>
    </citation>
    <scope>NUCLEOTIDE SEQUENCE [LARGE SCALE GENOMIC DNA]</scope>
    <source>
        <strain evidence="11">BABL1</strain>
    </source>
</reference>
<dbReference type="GO" id="GO:0006979">
    <property type="term" value="P:response to oxidative stress"/>
    <property type="evidence" value="ECO:0007669"/>
    <property type="project" value="TreeGrafter"/>
</dbReference>
<dbReference type="SUPFAM" id="SSF52833">
    <property type="entry name" value="Thioredoxin-like"/>
    <property type="match status" value="1"/>
</dbReference>
<dbReference type="Pfam" id="PF00578">
    <property type="entry name" value="AhpC-TSA"/>
    <property type="match status" value="1"/>
</dbReference>
<evidence type="ECO:0000256" key="5">
    <source>
        <dbReference type="ARBA" id="ARBA00023002"/>
    </source>
</evidence>
<dbReference type="CDD" id="cd03015">
    <property type="entry name" value="PRX_Typ2cys"/>
    <property type="match status" value="1"/>
</dbReference>
<dbReference type="GO" id="GO:0005829">
    <property type="term" value="C:cytosol"/>
    <property type="evidence" value="ECO:0007669"/>
    <property type="project" value="TreeGrafter"/>
</dbReference>
<gene>
    <name evidence="10" type="primary">tsaA</name>
    <name evidence="10" type="ORF">BABL1_gene_725</name>
</gene>
<evidence type="ECO:0000256" key="7">
    <source>
        <dbReference type="ARBA" id="ARBA00023284"/>
    </source>
</evidence>
<evidence type="ECO:0000256" key="8">
    <source>
        <dbReference type="PIRSR" id="PIRSR000239-1"/>
    </source>
</evidence>
<dbReference type="EMBL" id="HG793133">
    <property type="protein sequence ID" value="CDK31014.1"/>
    <property type="molecule type" value="Genomic_DNA"/>
</dbReference>
<sequence>MLVGKVAPEIVCQAIIDNKIQDIKLSDFKNKYKVLFFYPLDFTFVCPTEIHAFQDLIEEFKKRDAIILGISIDSVYSHEAWLKQPKEEGGIHGVTFPLLSDITKSISSNYHVLDEKAGVALRGLFIIDQDNIIQSMQINNLSVGRNIHEVLRLIDAIDFAKNNKQVCPANWTAEQKALSPDQEGLSKYFKTKK</sequence>
<dbReference type="Pfam" id="PF10417">
    <property type="entry name" value="1-cysPrx_C"/>
    <property type="match status" value="1"/>
</dbReference>
<keyword evidence="7" id="KW-0676">Redox-active center</keyword>
<evidence type="ECO:0000256" key="6">
    <source>
        <dbReference type="ARBA" id="ARBA00023157"/>
    </source>
</evidence>
<evidence type="ECO:0000256" key="1">
    <source>
        <dbReference type="ARBA" id="ARBA00004496"/>
    </source>
</evidence>
<feature type="active site" description="Cysteine sulfenic acid (-SOH) intermediate; for peroxidase activity" evidence="8">
    <location>
        <position position="46"/>
    </location>
</feature>
<dbReference type="PIRSF" id="PIRSF000239">
    <property type="entry name" value="AHPC"/>
    <property type="match status" value="1"/>
</dbReference>
<dbReference type="InterPro" id="IPR000866">
    <property type="entry name" value="AhpC/TSA"/>
</dbReference>
<protein>
    <submittedName>
        <fullName evidence="10">Peroxiredoxin</fullName>
    </submittedName>
</protein>
<dbReference type="PANTHER" id="PTHR10681">
    <property type="entry name" value="THIOREDOXIN PEROXIDASE"/>
    <property type="match status" value="1"/>
</dbReference>